<feature type="binding site" evidence="6">
    <location>
        <begin position="221"/>
        <end position="222"/>
    </location>
    <ligand>
        <name>substrate</name>
    </ligand>
</feature>
<comment type="caution">
    <text evidence="8">The sequence shown here is derived from an EMBL/GenBank/DDBJ whole genome shotgun (WGS) entry which is preliminary data.</text>
</comment>
<dbReference type="RefSeq" id="WP_011213025.1">
    <property type="nucleotide sequence ID" value="NZ_CP021281.1"/>
</dbReference>
<feature type="binding site" evidence="6">
    <location>
        <position position="13"/>
    </location>
    <ligand>
        <name>substrate</name>
    </ligand>
</feature>
<dbReference type="SMR" id="A0A3A6VN71"/>
<sequence length="277" mass="29952">MGIKFTKMHGLGNDFIVLDGVNQSIQLTVKQIQKLANRHTGIGFDQCLLIESSQTEGIDFNYRIFNADGQEVGQCGNGARCIALFARYYGLTAKNKLTVATKTTLMDLIINEDNSVSVNMGVPRLAPGEIPLLADRQSPEYSLELNNGNTVNLHAISIGNPHAVLLVENIDTAPVNSLGQQISFHPQFPEQVNVGFMQIVNHEKINLRVYERGCGETIACGSGAVAAAAIARLFYNLSDKITVHLPGGDLCIQWPCPTAPIILTGPAAFVYEGTLLS</sequence>
<evidence type="ECO:0000256" key="4">
    <source>
        <dbReference type="ARBA" id="ARBA00023154"/>
    </source>
</evidence>
<feature type="binding site" evidence="6">
    <location>
        <begin position="211"/>
        <end position="212"/>
    </location>
    <ligand>
        <name>substrate</name>
    </ligand>
</feature>
<evidence type="ECO:0000256" key="7">
    <source>
        <dbReference type="NCBIfam" id="TIGR00652"/>
    </source>
</evidence>
<dbReference type="GO" id="GO:0005829">
    <property type="term" value="C:cytosol"/>
    <property type="evidence" value="ECO:0007669"/>
    <property type="project" value="TreeGrafter"/>
</dbReference>
<comment type="pathway">
    <text evidence="6">Amino-acid biosynthesis; L-lysine biosynthesis via DAP pathway; DL-2,6-diaminopimelate from LL-2,6-diaminopimelate: step 1/1.</text>
</comment>
<evidence type="ECO:0000313" key="9">
    <source>
        <dbReference type="Proteomes" id="UP000277145"/>
    </source>
</evidence>
<feature type="active site" description="Proton acceptor" evidence="6">
    <location>
        <position position="220"/>
    </location>
</feature>
<evidence type="ECO:0000256" key="1">
    <source>
        <dbReference type="ARBA" id="ARBA00010219"/>
    </source>
</evidence>
<keyword evidence="5 6" id="KW-0413">Isomerase</keyword>
<dbReference type="EC" id="5.1.1.7" evidence="6 7"/>
<comment type="catalytic activity">
    <reaction evidence="6">
        <text>(2S,6S)-2,6-diaminopimelate = meso-2,6-diaminopimelate</text>
        <dbReference type="Rhea" id="RHEA:15393"/>
        <dbReference type="ChEBI" id="CHEBI:57609"/>
        <dbReference type="ChEBI" id="CHEBI:57791"/>
        <dbReference type="EC" id="5.1.1.7"/>
    </reaction>
</comment>
<dbReference type="GO" id="GO:0009089">
    <property type="term" value="P:lysine biosynthetic process via diaminopimelate"/>
    <property type="evidence" value="ECO:0007669"/>
    <property type="project" value="UniProtKB-UniRule"/>
</dbReference>
<dbReference type="AlphaFoldDB" id="A0A3A6VN71"/>
<feature type="site" description="Could be important to modulate the pK values of the two catalytic cysteine residues" evidence="6">
    <location>
        <position position="211"/>
    </location>
</feature>
<dbReference type="NCBIfam" id="TIGR00652">
    <property type="entry name" value="DapF"/>
    <property type="match status" value="1"/>
</dbReference>
<reference evidence="8 9" key="1">
    <citation type="submission" date="2018-08" db="EMBL/GenBank/DDBJ databases">
        <title>Genome Sequences of Legionella pneumophila subsp. pneumophila Isolates, Recovered from a Drinking Water System in a Large Builging.</title>
        <authorList>
            <person name="Gomez-Alvarez V."/>
            <person name="Boczek L."/>
            <person name="King D."/>
            <person name="Pemberton A."/>
            <person name="Pfaller S."/>
            <person name="Rodgers M."/>
            <person name="Santodomingo J."/>
            <person name="Revetta R."/>
        </authorList>
    </citation>
    <scope>NUCLEOTIDE SEQUENCE [LARGE SCALE GENOMIC DNA]</scope>
    <source>
        <strain evidence="8 9">L01C.1</strain>
    </source>
</reference>
<feature type="binding site" evidence="6">
    <location>
        <position position="66"/>
    </location>
    <ligand>
        <name>substrate</name>
    </ligand>
</feature>
<keyword evidence="2 6" id="KW-0963">Cytoplasm</keyword>
<comment type="similarity">
    <text evidence="1 6">Belongs to the diaminopimelate epimerase family.</text>
</comment>
<evidence type="ECO:0000256" key="6">
    <source>
        <dbReference type="HAMAP-Rule" id="MF_00197"/>
    </source>
</evidence>
<feature type="active site" description="Proton donor" evidence="6">
    <location>
        <position position="75"/>
    </location>
</feature>
<dbReference type="Proteomes" id="UP000277145">
    <property type="component" value="Unassembled WGS sequence"/>
</dbReference>
<evidence type="ECO:0000256" key="5">
    <source>
        <dbReference type="ARBA" id="ARBA00023235"/>
    </source>
</evidence>
<comment type="subunit">
    <text evidence="6">Homodimer.</text>
</comment>
<evidence type="ECO:0000313" key="8">
    <source>
        <dbReference type="EMBL" id="RJY33663.1"/>
    </source>
</evidence>
<dbReference type="InterPro" id="IPR001653">
    <property type="entry name" value="DAP_epimerase_DapF"/>
</dbReference>
<dbReference type="HAMAP" id="MF_00197">
    <property type="entry name" value="DAP_epimerase"/>
    <property type="match status" value="1"/>
</dbReference>
<dbReference type="PANTHER" id="PTHR31689:SF0">
    <property type="entry name" value="DIAMINOPIMELATE EPIMERASE"/>
    <property type="match status" value="1"/>
</dbReference>
<dbReference type="PANTHER" id="PTHR31689">
    <property type="entry name" value="DIAMINOPIMELATE EPIMERASE, CHLOROPLASTIC"/>
    <property type="match status" value="1"/>
</dbReference>
<feature type="binding site" evidence="6">
    <location>
        <begin position="76"/>
        <end position="77"/>
    </location>
    <ligand>
        <name>substrate</name>
    </ligand>
</feature>
<dbReference type="Gene3D" id="3.10.310.10">
    <property type="entry name" value="Diaminopimelate Epimerase, Chain A, domain 1"/>
    <property type="match status" value="2"/>
</dbReference>
<feature type="binding site" evidence="6">
    <location>
        <position position="193"/>
    </location>
    <ligand>
        <name>substrate</name>
    </ligand>
</feature>
<feature type="site" description="Important for dimerization" evidence="6">
    <location>
        <position position="271"/>
    </location>
</feature>
<dbReference type="GO" id="GO:0008837">
    <property type="term" value="F:diaminopimelate epimerase activity"/>
    <property type="evidence" value="ECO:0007669"/>
    <property type="project" value="UniProtKB-UniRule"/>
</dbReference>
<keyword evidence="4 6" id="KW-0457">Lysine biosynthesis</keyword>
<keyword evidence="3 6" id="KW-0028">Amino-acid biosynthesis</keyword>
<proteinExistence type="inferred from homology"/>
<name>A0A3A6VN71_LEGPN</name>
<accession>A0A3A6VN71</accession>
<comment type="subcellular location">
    <subcellularLocation>
        <location evidence="6">Cytoplasm</location>
    </subcellularLocation>
</comment>
<dbReference type="SUPFAM" id="SSF54506">
    <property type="entry name" value="Diaminopimelate epimerase-like"/>
    <property type="match status" value="2"/>
</dbReference>
<dbReference type="UniPathway" id="UPA00034">
    <property type="reaction ID" value="UER00025"/>
</dbReference>
<dbReference type="FunFam" id="3.10.310.10:FF:000001">
    <property type="entry name" value="Diaminopimelate epimerase"/>
    <property type="match status" value="1"/>
</dbReference>
<organism evidence="8 9">
    <name type="scientific">Legionella pneumophila subsp. pneumophila</name>
    <dbReference type="NCBI Taxonomy" id="91891"/>
    <lineage>
        <taxon>Bacteria</taxon>
        <taxon>Pseudomonadati</taxon>
        <taxon>Pseudomonadota</taxon>
        <taxon>Gammaproteobacteria</taxon>
        <taxon>Legionellales</taxon>
        <taxon>Legionellaceae</taxon>
        <taxon>Legionella</taxon>
    </lineage>
</organism>
<dbReference type="Pfam" id="PF01678">
    <property type="entry name" value="DAP_epimerase"/>
    <property type="match status" value="2"/>
</dbReference>
<evidence type="ECO:0000256" key="3">
    <source>
        <dbReference type="ARBA" id="ARBA00022605"/>
    </source>
</evidence>
<comment type="function">
    <text evidence="6">Catalyzes the stereoinversion of LL-2,6-diaminopimelate (L,L-DAP) to meso-diaminopimelate (meso-DAP), a precursor of L-lysine and an essential component of the bacterial peptidoglycan.</text>
</comment>
<feature type="site" description="Could be important to modulate the pK values of the two catalytic cysteine residues" evidence="6">
    <location>
        <position position="162"/>
    </location>
</feature>
<feature type="binding site" evidence="6">
    <location>
        <position position="160"/>
    </location>
    <ligand>
        <name>substrate</name>
    </ligand>
</feature>
<protein>
    <recommendedName>
        <fullName evidence="6 7">Diaminopimelate epimerase</fullName>
        <shortName evidence="6">DAP epimerase</shortName>
        <ecNumber evidence="6 7">5.1.1.7</ecNumber>
    </recommendedName>
    <alternativeName>
        <fullName evidence="6">PLP-independent amino acid racemase</fullName>
    </alternativeName>
</protein>
<evidence type="ECO:0000256" key="2">
    <source>
        <dbReference type="ARBA" id="ARBA00022490"/>
    </source>
</evidence>
<feature type="binding site" evidence="6">
    <location>
        <position position="46"/>
    </location>
    <ligand>
        <name>substrate</name>
    </ligand>
</feature>
<dbReference type="EMBL" id="QWDR01000001">
    <property type="protein sequence ID" value="RJY33663.1"/>
    <property type="molecule type" value="Genomic_DNA"/>
</dbReference>
<gene>
    <name evidence="6" type="primary">dapF</name>
    <name evidence="8" type="ORF">D1H98_02305</name>
</gene>